<evidence type="ECO:0000313" key="1">
    <source>
        <dbReference type="EMBL" id="QGZ99584.1"/>
    </source>
</evidence>
<gene>
    <name evidence="1" type="ORF">GQ588_02425</name>
</gene>
<sequence>MGHYSTDHADMRFQHHWIIAAATEKPIDWEEWGSTTEETVCLCVYDVATNSYVVRDKDLPRPAGMIISPDSKTIVYKTFRGNYINQKK</sequence>
<evidence type="ECO:0000313" key="2">
    <source>
        <dbReference type="Proteomes" id="UP000430508"/>
    </source>
</evidence>
<protein>
    <submittedName>
        <fullName evidence="1">Uncharacterized protein</fullName>
    </submittedName>
</protein>
<proteinExistence type="predicted"/>
<accession>A0A857DH16</accession>
<dbReference type="RefSeq" id="WP_025205178.1">
    <property type="nucleotide sequence ID" value="NZ_CP046996.1"/>
</dbReference>
<organism evidence="1 2">
    <name type="scientific">Dehalobacter restrictus</name>
    <dbReference type="NCBI Taxonomy" id="55583"/>
    <lineage>
        <taxon>Bacteria</taxon>
        <taxon>Bacillati</taxon>
        <taxon>Bacillota</taxon>
        <taxon>Clostridia</taxon>
        <taxon>Eubacteriales</taxon>
        <taxon>Desulfitobacteriaceae</taxon>
        <taxon>Dehalobacter</taxon>
    </lineage>
</organism>
<name>A0A857DH16_9FIRM</name>
<reference evidence="1 2" key="1">
    <citation type="submission" date="2019-12" db="EMBL/GenBank/DDBJ databases">
        <title>Sequence classification of anaerobic respiratory reductive dehalogenases: First we see many, then we see few.</title>
        <authorList>
            <person name="Molenda O."/>
            <person name="Puentes Jacome L.A."/>
            <person name="Cao X."/>
            <person name="Nesbo C.L."/>
            <person name="Tang S."/>
            <person name="Morson N."/>
            <person name="Patron J."/>
            <person name="Lomheim L."/>
            <person name="Wishart D.S."/>
            <person name="Edwards E.A."/>
        </authorList>
    </citation>
    <scope>NUCLEOTIDE SEQUENCE [LARGE SCALE GENOMIC DNA]</scope>
    <source>
        <strain evidence="1 2">12DCA</strain>
    </source>
</reference>
<dbReference type="AlphaFoldDB" id="A0A857DH16"/>
<dbReference type="Proteomes" id="UP000430508">
    <property type="component" value="Chromosome"/>
</dbReference>
<dbReference type="EMBL" id="CP046996">
    <property type="protein sequence ID" value="QGZ99584.1"/>
    <property type="molecule type" value="Genomic_DNA"/>
</dbReference>